<dbReference type="InterPro" id="IPR050323">
    <property type="entry name" value="Ribosomal_protein_uL10"/>
</dbReference>
<sequence>MSTQERKTETIPEWKREEVGQITDFVERYESIGVVAITGIPSQQLQDMRRDLHGTAELRVSRNTLLERALDEASEGLDDLTGYVSGQVGLIGTNENPFGLYQQLEASKTSAPIKAGEVAPNDIVIPEGDTGVDPGPFVGELQSVGANARIDGGSIKVMEDSTVLDAGEEVSTDLSNVLVELGIEPKEVGLDLRGVFAEGVLFEPEDLELDIDEYRADIETAAAFGRNLAVNAGFPTAQTLPAQISKATGEAKSLSLQGAVENPDVMPDLISKADGQVRALVANIDDEEALPEELQDVEAPAETEAEAEAEAEDEQSDDQPDDTEEADVDEDADADDDDDEDGGDALGAMFG</sequence>
<dbReference type="GO" id="GO:1990904">
    <property type="term" value="C:ribonucleoprotein complex"/>
    <property type="evidence" value="ECO:0007669"/>
    <property type="project" value="UniProtKB-KW"/>
</dbReference>
<keyword evidence="5 6" id="KW-0687">Ribonucleoprotein</keyword>
<dbReference type="Proteomes" id="UP001596414">
    <property type="component" value="Unassembled WGS sequence"/>
</dbReference>
<comment type="subunit">
    <text evidence="6">Part of the 50S ribosomal subunit. Forms part of the ribosomal stalk which helps the ribosome interact with GTP-bound translation factors. Forms a heptameric L10(L12)2(L12)2(L12)2 complex, where L10 forms an elongated spine to which the L12 dimers bind in a sequential fashion.</text>
</comment>
<dbReference type="InterPro" id="IPR043164">
    <property type="entry name" value="Ribosomal_uL10-like_insert_sf"/>
</dbReference>
<evidence type="ECO:0000256" key="1">
    <source>
        <dbReference type="ARBA" id="ARBA00008889"/>
    </source>
</evidence>
<dbReference type="PANTHER" id="PTHR45699">
    <property type="entry name" value="60S ACIDIC RIBOSOMAL PROTEIN P0"/>
    <property type="match status" value="1"/>
</dbReference>
<accession>A0ABD5X366</accession>
<dbReference type="InterPro" id="IPR022909">
    <property type="entry name" value="Ribosomal_uL10_arc"/>
</dbReference>
<keyword evidence="4 6" id="KW-0689">Ribosomal protein</keyword>
<feature type="domain" description="Large ribosomal subunit protein uL10-like insertion" evidence="8">
    <location>
        <begin position="114"/>
        <end position="183"/>
    </location>
</feature>
<gene>
    <name evidence="6" type="primary">rpl10</name>
    <name evidence="6" type="synonym">rplP0</name>
    <name evidence="9" type="ORF">ACFQJ7_06150</name>
</gene>
<dbReference type="Pfam" id="PF17777">
    <property type="entry name" value="RL10P_insert"/>
    <property type="match status" value="1"/>
</dbReference>
<dbReference type="NCBIfam" id="NF003098">
    <property type="entry name" value="PRK04019.1-5"/>
    <property type="match status" value="1"/>
</dbReference>
<proteinExistence type="inferred from homology"/>
<dbReference type="InterPro" id="IPR040637">
    <property type="entry name" value="Ribosomal_uL10-like_insert"/>
</dbReference>
<dbReference type="GO" id="GO:0070180">
    <property type="term" value="F:large ribosomal subunit rRNA binding"/>
    <property type="evidence" value="ECO:0007669"/>
    <property type="project" value="UniProtKB-UniRule"/>
</dbReference>
<evidence type="ECO:0000313" key="9">
    <source>
        <dbReference type="EMBL" id="MFC7125618.1"/>
    </source>
</evidence>
<dbReference type="EMBL" id="JBHSZQ010000008">
    <property type="protein sequence ID" value="MFC7125618.1"/>
    <property type="molecule type" value="Genomic_DNA"/>
</dbReference>
<dbReference type="InterPro" id="IPR043141">
    <property type="entry name" value="Ribosomal_uL10-like_sf"/>
</dbReference>
<dbReference type="GO" id="GO:0006412">
    <property type="term" value="P:translation"/>
    <property type="evidence" value="ECO:0007669"/>
    <property type="project" value="UniProtKB-UniRule"/>
</dbReference>
<dbReference type="RefSeq" id="WP_267637000.1">
    <property type="nucleotide sequence ID" value="NZ_JAODIY010000008.1"/>
</dbReference>
<dbReference type="Gene3D" id="3.90.105.20">
    <property type="match status" value="1"/>
</dbReference>
<dbReference type="PANTHER" id="PTHR45699:SF3">
    <property type="entry name" value="LARGE RIBOSOMAL SUBUNIT PROTEIN UL10"/>
    <property type="match status" value="1"/>
</dbReference>
<dbReference type="HAMAP" id="MF_00280">
    <property type="entry name" value="Ribosomal_uL10_arch"/>
    <property type="match status" value="1"/>
</dbReference>
<comment type="similarity">
    <text evidence="1 6">Belongs to the universal ribosomal protein uL10 family.</text>
</comment>
<dbReference type="Gene3D" id="3.30.70.1730">
    <property type="match status" value="1"/>
</dbReference>
<dbReference type="Gene3D" id="6.10.140.760">
    <property type="match status" value="1"/>
</dbReference>
<evidence type="ECO:0000259" key="8">
    <source>
        <dbReference type="Pfam" id="PF17777"/>
    </source>
</evidence>
<evidence type="ECO:0000256" key="4">
    <source>
        <dbReference type="ARBA" id="ARBA00022980"/>
    </source>
</evidence>
<organism evidence="9 10">
    <name type="scientific">Halovenus rubra</name>
    <dbReference type="NCBI Taxonomy" id="869890"/>
    <lineage>
        <taxon>Archaea</taxon>
        <taxon>Methanobacteriati</taxon>
        <taxon>Methanobacteriota</taxon>
        <taxon>Stenosarchaea group</taxon>
        <taxon>Halobacteria</taxon>
        <taxon>Halobacteriales</taxon>
        <taxon>Haloarculaceae</taxon>
        <taxon>Halovenus</taxon>
    </lineage>
</organism>
<dbReference type="GO" id="GO:0005840">
    <property type="term" value="C:ribosome"/>
    <property type="evidence" value="ECO:0007669"/>
    <property type="project" value="UniProtKB-KW"/>
</dbReference>
<name>A0ABD5X366_9EURY</name>
<protein>
    <recommendedName>
        <fullName evidence="6">Large ribosomal subunit protein uL10</fullName>
    </recommendedName>
    <alternativeName>
        <fullName evidence="6">Acidic ribosomal protein P0 homolog</fullName>
    </alternativeName>
</protein>
<comment type="caution">
    <text evidence="9">The sequence shown here is derived from an EMBL/GenBank/DDBJ whole genome shotgun (WGS) entry which is preliminary data.</text>
</comment>
<feature type="compositionally biased region" description="Acidic residues" evidence="7">
    <location>
        <begin position="286"/>
        <end position="343"/>
    </location>
</feature>
<feature type="region of interest" description="Disordered" evidence="7">
    <location>
        <begin position="286"/>
        <end position="351"/>
    </location>
</feature>
<dbReference type="InterPro" id="IPR001790">
    <property type="entry name" value="Ribosomal_uL10"/>
</dbReference>
<keyword evidence="2 6" id="KW-0699">rRNA-binding</keyword>
<dbReference type="Pfam" id="PF00466">
    <property type="entry name" value="Ribosomal_L10"/>
    <property type="match status" value="1"/>
</dbReference>
<evidence type="ECO:0000256" key="7">
    <source>
        <dbReference type="SAM" id="MobiDB-lite"/>
    </source>
</evidence>
<evidence type="ECO:0000256" key="5">
    <source>
        <dbReference type="ARBA" id="ARBA00023274"/>
    </source>
</evidence>
<comment type="function">
    <text evidence="6">Forms part of the ribosomal stalk, playing a central role in the interaction of the ribosome with GTP-bound translation factors.</text>
</comment>
<evidence type="ECO:0000256" key="2">
    <source>
        <dbReference type="ARBA" id="ARBA00022730"/>
    </source>
</evidence>
<dbReference type="AlphaFoldDB" id="A0ABD5X366"/>
<evidence type="ECO:0000256" key="6">
    <source>
        <dbReference type="HAMAP-Rule" id="MF_00280"/>
    </source>
</evidence>
<reference evidence="9 10" key="1">
    <citation type="journal article" date="2014" name="Int. J. Syst. Evol. Microbiol.">
        <title>Complete genome sequence of Corynebacterium casei LMG S-19264T (=DSM 44701T), isolated from a smear-ripened cheese.</title>
        <authorList>
            <consortium name="US DOE Joint Genome Institute (JGI-PGF)"/>
            <person name="Walter F."/>
            <person name="Albersmeier A."/>
            <person name="Kalinowski J."/>
            <person name="Ruckert C."/>
        </authorList>
    </citation>
    <scope>NUCLEOTIDE SEQUENCE [LARGE SCALE GENOMIC DNA]</scope>
    <source>
        <strain evidence="9 10">CGMCC 4.7215</strain>
    </source>
</reference>
<dbReference type="NCBIfam" id="NF003097">
    <property type="entry name" value="PRK04019.1-4"/>
    <property type="match status" value="1"/>
</dbReference>
<keyword evidence="3 6" id="KW-0694">RNA-binding</keyword>
<dbReference type="CDD" id="cd05795">
    <property type="entry name" value="Ribosomal_P0_L10e"/>
    <property type="match status" value="1"/>
</dbReference>
<evidence type="ECO:0000256" key="3">
    <source>
        <dbReference type="ARBA" id="ARBA00022884"/>
    </source>
</evidence>
<evidence type="ECO:0000313" key="10">
    <source>
        <dbReference type="Proteomes" id="UP001596414"/>
    </source>
</evidence>
<dbReference type="SUPFAM" id="SSF160369">
    <property type="entry name" value="Ribosomal protein L10-like"/>
    <property type="match status" value="1"/>
</dbReference>